<dbReference type="SUPFAM" id="SSF141868">
    <property type="entry name" value="EAL domain-like"/>
    <property type="match status" value="1"/>
</dbReference>
<dbReference type="Gene3D" id="3.20.20.450">
    <property type="entry name" value="EAL domain"/>
    <property type="match status" value="1"/>
</dbReference>
<name>A0A8J3YTK5_9ACTN</name>
<dbReference type="PROSITE" id="PS50887">
    <property type="entry name" value="GGDEF"/>
    <property type="match status" value="1"/>
</dbReference>
<proteinExistence type="predicted"/>
<dbReference type="Pfam" id="PF00563">
    <property type="entry name" value="EAL"/>
    <property type="match status" value="1"/>
</dbReference>
<feature type="transmembrane region" description="Helical" evidence="1">
    <location>
        <begin position="40"/>
        <end position="57"/>
    </location>
</feature>
<evidence type="ECO:0000313" key="4">
    <source>
        <dbReference type="EMBL" id="GIJ50193.1"/>
    </source>
</evidence>
<dbReference type="AlphaFoldDB" id="A0A8J3YTK5"/>
<gene>
    <name evidence="4" type="ORF">Val02_70790</name>
</gene>
<dbReference type="SMART" id="SM00267">
    <property type="entry name" value="GGDEF"/>
    <property type="match status" value="1"/>
</dbReference>
<feature type="transmembrane region" description="Helical" evidence="1">
    <location>
        <begin position="263"/>
        <end position="281"/>
    </location>
</feature>
<keyword evidence="5" id="KW-1185">Reference proteome</keyword>
<evidence type="ECO:0000259" key="3">
    <source>
        <dbReference type="PROSITE" id="PS50887"/>
    </source>
</evidence>
<comment type="caution">
    <text evidence="4">The sequence shown here is derived from an EMBL/GenBank/DDBJ whole genome shotgun (WGS) entry which is preliminary data.</text>
</comment>
<dbReference type="InterPro" id="IPR052155">
    <property type="entry name" value="Biofilm_reg_signaling"/>
</dbReference>
<dbReference type="CDD" id="cd01948">
    <property type="entry name" value="EAL"/>
    <property type="match status" value="1"/>
</dbReference>
<feature type="transmembrane region" description="Helical" evidence="1">
    <location>
        <begin position="130"/>
        <end position="151"/>
    </location>
</feature>
<dbReference type="SUPFAM" id="SSF55073">
    <property type="entry name" value="Nucleotide cyclase"/>
    <property type="match status" value="1"/>
</dbReference>
<evidence type="ECO:0000256" key="1">
    <source>
        <dbReference type="SAM" id="Phobius"/>
    </source>
</evidence>
<dbReference type="EMBL" id="BOPF01000033">
    <property type="protein sequence ID" value="GIJ50193.1"/>
    <property type="molecule type" value="Genomic_DNA"/>
</dbReference>
<accession>A0A8J3YTK5</accession>
<evidence type="ECO:0000259" key="2">
    <source>
        <dbReference type="PROSITE" id="PS50883"/>
    </source>
</evidence>
<feature type="transmembrane region" description="Helical" evidence="1">
    <location>
        <begin position="171"/>
        <end position="192"/>
    </location>
</feature>
<dbReference type="SMART" id="SM00052">
    <property type="entry name" value="EAL"/>
    <property type="match status" value="1"/>
</dbReference>
<dbReference type="CDD" id="cd01949">
    <property type="entry name" value="GGDEF"/>
    <property type="match status" value="1"/>
</dbReference>
<dbReference type="RefSeq" id="WP_203903629.1">
    <property type="nucleotide sequence ID" value="NZ_BOPF01000033.1"/>
</dbReference>
<feature type="domain" description="GGDEF" evidence="3">
    <location>
        <begin position="359"/>
        <end position="492"/>
    </location>
</feature>
<keyword evidence="1" id="KW-0812">Transmembrane</keyword>
<dbReference type="PANTHER" id="PTHR44757">
    <property type="entry name" value="DIGUANYLATE CYCLASE DGCP"/>
    <property type="match status" value="1"/>
</dbReference>
<dbReference type="NCBIfam" id="TIGR00254">
    <property type="entry name" value="GGDEF"/>
    <property type="match status" value="1"/>
</dbReference>
<reference evidence="4" key="1">
    <citation type="submission" date="2021-01" db="EMBL/GenBank/DDBJ databases">
        <title>Whole genome shotgun sequence of Virgisporangium aliadipatigenens NBRC 105644.</title>
        <authorList>
            <person name="Komaki H."/>
            <person name="Tamura T."/>
        </authorList>
    </citation>
    <scope>NUCLEOTIDE SEQUENCE</scope>
    <source>
        <strain evidence="4">NBRC 105644</strain>
    </source>
</reference>
<dbReference type="InterPro" id="IPR043128">
    <property type="entry name" value="Rev_trsase/Diguanyl_cyclase"/>
</dbReference>
<dbReference type="InterPro" id="IPR035919">
    <property type="entry name" value="EAL_sf"/>
</dbReference>
<sequence>MSSHDRRLVWLLCGVVLLSTVLFAFALAFGSPWPRPLDHLLNPVAAALAALLCRRAWQRSAQPRVRRFWRHSAWGMAFVTAAFVVRVGFVATSFAALEPFWIGLQTVGAALLCWAVLRVPLALRSRAERVALALDLGTLMIAAAIIVWHFFGTTALRSLTGGAAPNVGPIMGGSLVAVFLASKAALAGSGAFSRGVLSWRALGALSGGLGSAVGALLAARPDVDAQVAIFPIASLATGVSAYRQLAGDSASGPVRPRRRRYSILPYAGVVVVDALLVWTAVHDTSDHLLVVLAAVVVTAIVVVRQLVAFGENDSLLNRLGRQEQRLRHEATHDALTGLANRTLFHERVQAALTRPDRKVPPSVALIDLDDFKTVNDTLGHTVGDGLLVAIAERMRASVRAEDTVARLGGDEFAILFEARDADAVDAALDRLAEAVQMPVQVDEHLLVVAASFGVVAADALDGADGVDLLRCADIAMYQAKAHGRGGYERYRPEMETRGSERVQVAGQLRTALDEGQFALHYQPVVRLADGRPVGAEALVRWQHPERGLLGPHAFVAVAEETGLIVPLGRFVLREATRQAAEWIGEHGAHRFAGIAVNVSARQLQRTDFAGDVAAALDAAGLPPHRLTIEITESTAVGGGATQDSLRELRALGVRISLDDFGTGQSTLSLLATLPIDQIKLDRSFVPTPGHEAIADAVIRLATGMGIEAVAEGVETAEHVSMLRGLGYHLAQGYHFARPMPAGDLAELLARELHVVPAE</sequence>
<keyword evidence="1" id="KW-0472">Membrane</keyword>
<dbReference type="PROSITE" id="PS50883">
    <property type="entry name" value="EAL"/>
    <property type="match status" value="1"/>
</dbReference>
<organism evidence="4 5">
    <name type="scientific">Virgisporangium aliadipatigenens</name>
    <dbReference type="NCBI Taxonomy" id="741659"/>
    <lineage>
        <taxon>Bacteria</taxon>
        <taxon>Bacillati</taxon>
        <taxon>Actinomycetota</taxon>
        <taxon>Actinomycetes</taxon>
        <taxon>Micromonosporales</taxon>
        <taxon>Micromonosporaceae</taxon>
        <taxon>Virgisporangium</taxon>
    </lineage>
</organism>
<dbReference type="Proteomes" id="UP000619260">
    <property type="component" value="Unassembled WGS sequence"/>
</dbReference>
<feature type="transmembrane region" description="Helical" evidence="1">
    <location>
        <begin position="199"/>
        <end position="219"/>
    </location>
</feature>
<dbReference type="InterPro" id="IPR001633">
    <property type="entry name" value="EAL_dom"/>
</dbReference>
<keyword evidence="1" id="KW-1133">Transmembrane helix</keyword>
<dbReference type="InterPro" id="IPR029787">
    <property type="entry name" value="Nucleotide_cyclase"/>
</dbReference>
<dbReference type="Pfam" id="PF00990">
    <property type="entry name" value="GGDEF"/>
    <property type="match status" value="1"/>
</dbReference>
<feature type="transmembrane region" description="Helical" evidence="1">
    <location>
        <begin position="287"/>
        <end position="309"/>
    </location>
</feature>
<protein>
    <submittedName>
        <fullName evidence="4">Uncharacterized protein</fullName>
    </submittedName>
</protein>
<feature type="transmembrane region" description="Helical" evidence="1">
    <location>
        <begin position="77"/>
        <end position="96"/>
    </location>
</feature>
<dbReference type="Gene3D" id="3.30.70.270">
    <property type="match status" value="1"/>
</dbReference>
<dbReference type="PANTHER" id="PTHR44757:SF2">
    <property type="entry name" value="BIOFILM ARCHITECTURE MAINTENANCE PROTEIN MBAA"/>
    <property type="match status" value="1"/>
</dbReference>
<evidence type="ECO:0000313" key="5">
    <source>
        <dbReference type="Proteomes" id="UP000619260"/>
    </source>
</evidence>
<dbReference type="InterPro" id="IPR000160">
    <property type="entry name" value="GGDEF_dom"/>
</dbReference>
<feature type="domain" description="EAL" evidence="2">
    <location>
        <begin position="501"/>
        <end position="752"/>
    </location>
</feature>
<feature type="transmembrane region" description="Helical" evidence="1">
    <location>
        <begin position="102"/>
        <end position="123"/>
    </location>
</feature>